<dbReference type="EMBL" id="JABSTQ010009203">
    <property type="protein sequence ID" value="KAG0431718.1"/>
    <property type="molecule type" value="Genomic_DNA"/>
</dbReference>
<evidence type="ECO:0000313" key="1">
    <source>
        <dbReference type="EMBL" id="KAG0431718.1"/>
    </source>
</evidence>
<organism evidence="1 2">
    <name type="scientific">Ixodes persulcatus</name>
    <name type="common">Taiga tick</name>
    <dbReference type="NCBI Taxonomy" id="34615"/>
    <lineage>
        <taxon>Eukaryota</taxon>
        <taxon>Metazoa</taxon>
        <taxon>Ecdysozoa</taxon>
        <taxon>Arthropoda</taxon>
        <taxon>Chelicerata</taxon>
        <taxon>Arachnida</taxon>
        <taxon>Acari</taxon>
        <taxon>Parasitiformes</taxon>
        <taxon>Ixodida</taxon>
        <taxon>Ixodoidea</taxon>
        <taxon>Ixodidae</taxon>
        <taxon>Ixodinae</taxon>
        <taxon>Ixodes</taxon>
    </lineage>
</organism>
<comment type="caution">
    <text evidence="1">The sequence shown here is derived from an EMBL/GenBank/DDBJ whole genome shotgun (WGS) entry which is preliminary data.</text>
</comment>
<gene>
    <name evidence="1" type="ORF">HPB47_021523</name>
</gene>
<evidence type="ECO:0000313" key="2">
    <source>
        <dbReference type="Proteomes" id="UP000805193"/>
    </source>
</evidence>
<dbReference type="Proteomes" id="UP000805193">
    <property type="component" value="Unassembled WGS sequence"/>
</dbReference>
<accession>A0AC60QCB8</accession>
<keyword evidence="2" id="KW-1185">Reference proteome</keyword>
<proteinExistence type="predicted"/>
<feature type="non-terminal residue" evidence="1">
    <location>
        <position position="304"/>
    </location>
</feature>
<reference evidence="1 2" key="1">
    <citation type="journal article" date="2020" name="Cell">
        <title>Large-Scale Comparative Analyses of Tick Genomes Elucidate Their Genetic Diversity and Vector Capacities.</title>
        <authorList>
            <consortium name="Tick Genome and Microbiome Consortium (TIGMIC)"/>
            <person name="Jia N."/>
            <person name="Wang J."/>
            <person name="Shi W."/>
            <person name="Du L."/>
            <person name="Sun Y."/>
            <person name="Zhan W."/>
            <person name="Jiang J.F."/>
            <person name="Wang Q."/>
            <person name="Zhang B."/>
            <person name="Ji P."/>
            <person name="Bell-Sakyi L."/>
            <person name="Cui X.M."/>
            <person name="Yuan T.T."/>
            <person name="Jiang B.G."/>
            <person name="Yang W.F."/>
            <person name="Lam T.T."/>
            <person name="Chang Q.C."/>
            <person name="Ding S.J."/>
            <person name="Wang X.J."/>
            <person name="Zhu J.G."/>
            <person name="Ruan X.D."/>
            <person name="Zhao L."/>
            <person name="Wei J.T."/>
            <person name="Ye R.Z."/>
            <person name="Que T.C."/>
            <person name="Du C.H."/>
            <person name="Zhou Y.H."/>
            <person name="Cheng J.X."/>
            <person name="Dai P.F."/>
            <person name="Guo W.B."/>
            <person name="Han X.H."/>
            <person name="Huang E.J."/>
            <person name="Li L.F."/>
            <person name="Wei W."/>
            <person name="Gao Y.C."/>
            <person name="Liu J.Z."/>
            <person name="Shao H.Z."/>
            <person name="Wang X."/>
            <person name="Wang C.C."/>
            <person name="Yang T.C."/>
            <person name="Huo Q.B."/>
            <person name="Li W."/>
            <person name="Chen H.Y."/>
            <person name="Chen S.E."/>
            <person name="Zhou L.G."/>
            <person name="Ni X.B."/>
            <person name="Tian J.H."/>
            <person name="Sheng Y."/>
            <person name="Liu T."/>
            <person name="Pan Y.S."/>
            <person name="Xia L.Y."/>
            <person name="Li J."/>
            <person name="Zhao F."/>
            <person name="Cao W.C."/>
        </authorList>
    </citation>
    <scope>NUCLEOTIDE SEQUENCE [LARGE SCALE GENOMIC DNA]</scope>
    <source>
        <strain evidence="1">Iper-2018</strain>
    </source>
</reference>
<name>A0AC60QCB8_IXOPE</name>
<sequence length="304" mass="32740">MLKRGERRQRRRPASLGESDPANGVIGTGTAPSAAFETALARLSPLGECRAGQPAVPGGGGITLTAVRWWSLPLRKARISGVSASVADRPERPISPAVYIGPPPYLVGFLAERCPVHSQSELRSIHRVPLSANSASVRACVRRAQCTRRALDVDPPLRPLGVCRRPATPDCARARVRVPGRVGHVVFCCSTHDASIPRRHRASFAAPASSHALHVHLIPLASFLFVRSPPSPRPRKGGRTSYGLAAWWKPLPGMERIHARSERPSNIRVIISGQRTAPQASQASRALHPRDAPRFGAAKGRKAV</sequence>
<protein>
    <submittedName>
        <fullName evidence="1">Uncharacterized protein</fullName>
    </submittedName>
</protein>